<evidence type="ECO:0000256" key="8">
    <source>
        <dbReference type="ARBA" id="ARBA00023136"/>
    </source>
</evidence>
<sequence>FFSLPEHWHPLTIFRLFAKFLTDKVCHQDHGNTQQTVAGALLLGLLLLICLLPVSIIQMSAELHELTGVVWLWFAIKYKRTLNQTKLAAMALNKGQKRAARAIVSRFVPFDCEQLSQIGLAKAIFEVRLRILVVNVLAPLLAWYVSGPIAALAIRLIIECHHLWPVPAPRYQHFGRAAQVLYQTIESLALVVPALLLRPWLWLIRRRPAVALRQGQGLSLGAFMWLDSQSRLYNLSLGGPQKYHHKRLSRTRFDGTLSPQIVQNKLYLTGIWLDIIIIMQVFLCLVLFIYRP</sequence>
<keyword evidence="6 9" id="KW-0812">Transmembrane</keyword>
<keyword evidence="7 9" id="KW-1133">Transmembrane helix</keyword>
<evidence type="ECO:0000256" key="1">
    <source>
        <dbReference type="ARBA" id="ARBA00004651"/>
    </source>
</evidence>
<keyword evidence="4" id="KW-1003">Cell membrane</keyword>
<keyword evidence="5" id="KW-0169">Cobalamin biosynthesis</keyword>
<comment type="subcellular location">
    <subcellularLocation>
        <location evidence="1">Cell membrane</location>
        <topology evidence="1">Multi-pass membrane protein</topology>
    </subcellularLocation>
</comment>
<dbReference type="Proteomes" id="UP000016543">
    <property type="component" value="Unassembled WGS sequence"/>
</dbReference>
<evidence type="ECO:0000313" key="10">
    <source>
        <dbReference type="EMBL" id="EAQ30833.1"/>
    </source>
</evidence>
<feature type="transmembrane region" description="Helical" evidence="9">
    <location>
        <begin position="266"/>
        <end position="290"/>
    </location>
</feature>
<dbReference type="Pfam" id="PF03186">
    <property type="entry name" value="CobD_Cbib"/>
    <property type="match status" value="1"/>
</dbReference>
<comment type="pathway">
    <text evidence="2">Cofactor biosynthesis; adenosylcobalamin biosynthesis.</text>
</comment>
<name>A0ABM9WIX9_9GAMM</name>
<dbReference type="PANTHER" id="PTHR34308:SF1">
    <property type="entry name" value="COBALAMIN BIOSYNTHESIS PROTEIN CBIB"/>
    <property type="match status" value="1"/>
</dbReference>
<comment type="caution">
    <text evidence="10">The sequence shown here is derived from an EMBL/GenBank/DDBJ whole genome shotgun (WGS) entry which is preliminary data.</text>
</comment>
<feature type="transmembrane region" description="Helical" evidence="9">
    <location>
        <begin position="178"/>
        <end position="197"/>
    </location>
</feature>
<evidence type="ECO:0000313" key="11">
    <source>
        <dbReference type="Proteomes" id="UP000016543"/>
    </source>
</evidence>
<dbReference type="RefSeq" id="WP_006956884.1">
    <property type="nucleotide sequence ID" value="NZ_CH672409.1"/>
</dbReference>
<reference evidence="10 11" key="1">
    <citation type="submission" date="2006-01" db="EMBL/GenBank/DDBJ databases">
        <authorList>
            <person name="Brettar I."/>
            <person name="Hofle M."/>
            <person name="Ferriera S."/>
            <person name="Johnson J."/>
            <person name="Kravitz S."/>
            <person name="Halpern A."/>
            <person name="Remington K."/>
            <person name="Beeson K."/>
            <person name="Tran B."/>
            <person name="Rogers Y.-H."/>
            <person name="Friedman R."/>
            <person name="Venter J.C."/>
        </authorList>
    </citation>
    <scope>NUCLEOTIDE SEQUENCE [LARGE SCALE GENOMIC DNA]</scope>
    <source>
        <strain evidence="10 11">OS145</strain>
    </source>
</reference>
<dbReference type="InterPro" id="IPR004485">
    <property type="entry name" value="Cobalamin_biosynth_CobD/CbiB"/>
</dbReference>
<dbReference type="PANTHER" id="PTHR34308">
    <property type="entry name" value="COBALAMIN BIOSYNTHESIS PROTEIN CBIB"/>
    <property type="match status" value="1"/>
</dbReference>
<evidence type="ECO:0000256" key="5">
    <source>
        <dbReference type="ARBA" id="ARBA00022573"/>
    </source>
</evidence>
<evidence type="ECO:0000256" key="3">
    <source>
        <dbReference type="ARBA" id="ARBA00006263"/>
    </source>
</evidence>
<gene>
    <name evidence="10" type="ORF">OS145_04945</name>
</gene>
<evidence type="ECO:0000256" key="7">
    <source>
        <dbReference type="ARBA" id="ARBA00022989"/>
    </source>
</evidence>
<evidence type="ECO:0000256" key="4">
    <source>
        <dbReference type="ARBA" id="ARBA00022475"/>
    </source>
</evidence>
<feature type="transmembrane region" description="Helical" evidence="9">
    <location>
        <begin position="132"/>
        <end position="158"/>
    </location>
</feature>
<organism evidence="10 11">
    <name type="scientific">Idiomarina baltica OS145</name>
    <dbReference type="NCBI Taxonomy" id="314276"/>
    <lineage>
        <taxon>Bacteria</taxon>
        <taxon>Pseudomonadati</taxon>
        <taxon>Pseudomonadota</taxon>
        <taxon>Gammaproteobacteria</taxon>
        <taxon>Alteromonadales</taxon>
        <taxon>Idiomarinaceae</taxon>
        <taxon>Idiomarina</taxon>
    </lineage>
</organism>
<evidence type="ECO:0000256" key="9">
    <source>
        <dbReference type="SAM" id="Phobius"/>
    </source>
</evidence>
<evidence type="ECO:0000256" key="6">
    <source>
        <dbReference type="ARBA" id="ARBA00022692"/>
    </source>
</evidence>
<protein>
    <submittedName>
        <fullName evidence="10">Cobalamin biosynthesis membrane protein</fullName>
    </submittedName>
</protein>
<comment type="similarity">
    <text evidence="3">Belongs to the CobD/CbiB family.</text>
</comment>
<dbReference type="EMBL" id="AAMX01000043">
    <property type="protein sequence ID" value="EAQ30833.1"/>
    <property type="molecule type" value="Genomic_DNA"/>
</dbReference>
<keyword evidence="8 9" id="KW-0472">Membrane</keyword>
<evidence type="ECO:0000256" key="2">
    <source>
        <dbReference type="ARBA" id="ARBA00004953"/>
    </source>
</evidence>
<feature type="non-terminal residue" evidence="10">
    <location>
        <position position="1"/>
    </location>
</feature>
<keyword evidence="11" id="KW-1185">Reference proteome</keyword>
<accession>A0ABM9WIX9</accession>
<feature type="transmembrane region" description="Helical" evidence="9">
    <location>
        <begin position="37"/>
        <end position="57"/>
    </location>
</feature>
<proteinExistence type="inferred from homology"/>